<feature type="transmembrane region" description="Helical" evidence="8">
    <location>
        <begin position="375"/>
        <end position="393"/>
    </location>
</feature>
<dbReference type="AlphaFoldDB" id="A0A2P8R3C9"/>
<dbReference type="GO" id="GO:1990961">
    <property type="term" value="P:xenobiotic detoxification by transmembrane export across the plasma membrane"/>
    <property type="evidence" value="ECO:0007669"/>
    <property type="project" value="InterPro"/>
</dbReference>
<feature type="transmembrane region" description="Helical" evidence="8">
    <location>
        <begin position="81"/>
        <end position="100"/>
    </location>
</feature>
<evidence type="ECO:0000256" key="4">
    <source>
        <dbReference type="ARBA" id="ARBA00022475"/>
    </source>
</evidence>
<dbReference type="InterPro" id="IPR004812">
    <property type="entry name" value="Efflux_drug-R_Bcr/CmlA"/>
</dbReference>
<dbReference type="Proteomes" id="UP000240535">
    <property type="component" value="Unassembled WGS sequence"/>
</dbReference>
<protein>
    <submittedName>
        <fullName evidence="10">Bcr/CflA family drug resistance efflux transporter</fullName>
    </submittedName>
</protein>
<dbReference type="NCBIfam" id="TIGR00710">
    <property type="entry name" value="efflux_Bcr_CflA"/>
    <property type="match status" value="1"/>
</dbReference>
<feature type="transmembrane region" description="Helical" evidence="8">
    <location>
        <begin position="12"/>
        <end position="30"/>
    </location>
</feature>
<feature type="transmembrane region" description="Helical" evidence="8">
    <location>
        <begin position="219"/>
        <end position="237"/>
    </location>
</feature>
<feature type="transmembrane region" description="Helical" evidence="8">
    <location>
        <begin position="312"/>
        <end position="332"/>
    </location>
</feature>
<dbReference type="OrthoDB" id="9814303at2"/>
<feature type="transmembrane region" description="Helical" evidence="8">
    <location>
        <begin position="139"/>
        <end position="161"/>
    </location>
</feature>
<comment type="caution">
    <text evidence="10">The sequence shown here is derived from an EMBL/GenBank/DDBJ whole genome shotgun (WGS) entry which is preliminary data.</text>
</comment>
<keyword evidence="5 8" id="KW-0812">Transmembrane</keyword>
<accession>A0A2P8R3C9</accession>
<dbReference type="EMBL" id="PDHH01000001">
    <property type="protein sequence ID" value="PSM52998.1"/>
    <property type="molecule type" value="Genomic_DNA"/>
</dbReference>
<dbReference type="SUPFAM" id="SSF103473">
    <property type="entry name" value="MFS general substrate transporter"/>
    <property type="match status" value="1"/>
</dbReference>
<evidence type="ECO:0000313" key="10">
    <source>
        <dbReference type="EMBL" id="PSM52998.1"/>
    </source>
</evidence>
<evidence type="ECO:0000256" key="8">
    <source>
        <dbReference type="SAM" id="Phobius"/>
    </source>
</evidence>
<evidence type="ECO:0000313" key="11">
    <source>
        <dbReference type="Proteomes" id="UP000240535"/>
    </source>
</evidence>
<feature type="transmembrane region" description="Helical" evidence="8">
    <location>
        <begin position="50"/>
        <end position="69"/>
    </location>
</feature>
<dbReference type="CDD" id="cd17320">
    <property type="entry name" value="MFS_MdfA_MDR_like"/>
    <property type="match status" value="1"/>
</dbReference>
<dbReference type="FunFam" id="1.20.1720.10:FF:000005">
    <property type="entry name" value="Bcr/CflA family efflux transporter"/>
    <property type="match status" value="1"/>
</dbReference>
<keyword evidence="6 8" id="KW-1133">Transmembrane helix</keyword>
<feature type="transmembrane region" description="Helical" evidence="8">
    <location>
        <begin position="257"/>
        <end position="278"/>
    </location>
</feature>
<feature type="transmembrane region" description="Helical" evidence="8">
    <location>
        <begin position="167"/>
        <end position="189"/>
    </location>
</feature>
<evidence type="ECO:0000256" key="7">
    <source>
        <dbReference type="ARBA" id="ARBA00023136"/>
    </source>
</evidence>
<evidence type="ECO:0000256" key="6">
    <source>
        <dbReference type="ARBA" id="ARBA00022989"/>
    </source>
</evidence>
<proteinExistence type="inferred from homology"/>
<comment type="subcellular location">
    <subcellularLocation>
        <location evidence="1">Cell membrane</location>
        <topology evidence="1">Multi-pass membrane protein</topology>
    </subcellularLocation>
</comment>
<feature type="transmembrane region" description="Helical" evidence="8">
    <location>
        <begin position="106"/>
        <end position="127"/>
    </location>
</feature>
<evidence type="ECO:0000256" key="5">
    <source>
        <dbReference type="ARBA" id="ARBA00022692"/>
    </source>
</evidence>
<dbReference type="PANTHER" id="PTHR23502">
    <property type="entry name" value="MAJOR FACILITATOR SUPERFAMILY"/>
    <property type="match status" value="1"/>
</dbReference>
<keyword evidence="3" id="KW-0813">Transport</keyword>
<dbReference type="InterPro" id="IPR020846">
    <property type="entry name" value="MFS_dom"/>
</dbReference>
<name>A0A2P8R3C9_9BACT</name>
<evidence type="ECO:0000256" key="3">
    <source>
        <dbReference type="ARBA" id="ARBA00022448"/>
    </source>
</evidence>
<feature type="domain" description="Major facilitator superfamily (MFS) profile" evidence="9">
    <location>
        <begin position="15"/>
        <end position="398"/>
    </location>
</feature>
<keyword evidence="11" id="KW-1185">Reference proteome</keyword>
<dbReference type="PROSITE" id="PS50850">
    <property type="entry name" value="MFS"/>
    <property type="match status" value="1"/>
</dbReference>
<organism evidence="10 11">
    <name type="scientific">Campylobacter blaseri</name>
    <dbReference type="NCBI Taxonomy" id="2042961"/>
    <lineage>
        <taxon>Bacteria</taxon>
        <taxon>Pseudomonadati</taxon>
        <taxon>Campylobacterota</taxon>
        <taxon>Epsilonproteobacteria</taxon>
        <taxon>Campylobacterales</taxon>
        <taxon>Campylobacteraceae</taxon>
        <taxon>Campylobacter</taxon>
    </lineage>
</organism>
<dbReference type="Pfam" id="PF07690">
    <property type="entry name" value="MFS_1"/>
    <property type="match status" value="1"/>
</dbReference>
<keyword evidence="4" id="KW-1003">Cell membrane</keyword>
<gene>
    <name evidence="10" type="ORF">CQ405_00115</name>
</gene>
<keyword evidence="7 8" id="KW-0472">Membrane</keyword>
<feature type="transmembrane region" description="Helical" evidence="8">
    <location>
        <begin position="285"/>
        <end position="306"/>
    </location>
</feature>
<feature type="transmembrane region" description="Helical" evidence="8">
    <location>
        <begin position="344"/>
        <end position="369"/>
    </location>
</feature>
<dbReference type="PANTHER" id="PTHR23502:SF132">
    <property type="entry name" value="POLYAMINE TRANSPORTER 2-RELATED"/>
    <property type="match status" value="1"/>
</dbReference>
<evidence type="ECO:0000256" key="1">
    <source>
        <dbReference type="ARBA" id="ARBA00004651"/>
    </source>
</evidence>
<evidence type="ECO:0000259" key="9">
    <source>
        <dbReference type="PROSITE" id="PS50850"/>
    </source>
</evidence>
<dbReference type="RefSeq" id="WP_106869340.1">
    <property type="nucleotide sequence ID" value="NZ_CP053841.1"/>
</dbReference>
<comment type="similarity">
    <text evidence="2">Belongs to the major facilitator superfamily. Bcr/CmlA family.</text>
</comment>
<dbReference type="GO" id="GO:0042910">
    <property type="term" value="F:xenobiotic transmembrane transporter activity"/>
    <property type="evidence" value="ECO:0007669"/>
    <property type="project" value="InterPro"/>
</dbReference>
<dbReference type="InterPro" id="IPR011701">
    <property type="entry name" value="MFS"/>
</dbReference>
<dbReference type="PRINTS" id="PR01036">
    <property type="entry name" value="TCRTETB"/>
</dbReference>
<sequence>MKTINTTYKFDKIKLVLVLAFMSAIAPLSIDMYLPALTQIREIFETDEFYMQLSLAVFFIAFSFGQLIYGPLSDIYGRKKPLYFGITIFVISSFACAMVDSVYAFIFFRFTQALGGSAGIVIARAVINDKFELNEAASMFAIMMVVASLAPMLAPTFGSLILHFVSWRIIFIMLFSLGVMLLFMIYFWLKDSSRVGKKDELSFKKMAITYIEILKNRKFIVYALSLAMPMSAMFAYITGSSFVFVEYFGLSTYKYGIIFGLNALGVTLVSAINSKLVLKHSPENFLKIGLFLASFFVIILIALGYFKVEFLYFEIMLFLTLATLGFIIPNATSLAMSCYKERSAGAASAVLGAMQFAFAGGASFSVGFLKANNPLFLSIVMGSSTFIALLIYIKGFKE</sequence>
<dbReference type="GO" id="GO:0005886">
    <property type="term" value="C:plasma membrane"/>
    <property type="evidence" value="ECO:0007669"/>
    <property type="project" value="UniProtKB-SubCell"/>
</dbReference>
<dbReference type="Gene3D" id="1.20.1720.10">
    <property type="entry name" value="Multidrug resistance protein D"/>
    <property type="match status" value="1"/>
</dbReference>
<reference evidence="11" key="1">
    <citation type="submission" date="2017-10" db="EMBL/GenBank/DDBJ databases">
        <title>Campylobacter species from seals.</title>
        <authorList>
            <person name="Gilbert M.J."/>
            <person name="Zomer A.L."/>
            <person name="Timmerman A.J."/>
            <person name="Duim B."/>
            <person name="Wagenaar J.A."/>
        </authorList>
    </citation>
    <scope>NUCLEOTIDE SEQUENCE [LARGE SCALE GENOMIC DNA]</scope>
    <source>
        <strain evidence="11">17S00004-5</strain>
    </source>
</reference>
<dbReference type="InterPro" id="IPR036259">
    <property type="entry name" value="MFS_trans_sf"/>
</dbReference>
<evidence type="ECO:0000256" key="2">
    <source>
        <dbReference type="ARBA" id="ARBA00006236"/>
    </source>
</evidence>